<dbReference type="EMBL" id="BSKO01000001">
    <property type="protein sequence ID" value="GLO64793.1"/>
    <property type="molecule type" value="Genomic_DNA"/>
</dbReference>
<dbReference type="InterPro" id="IPR012318">
    <property type="entry name" value="HTH_CRP"/>
</dbReference>
<protein>
    <submittedName>
        <fullName evidence="5">Serine/threonine protein kinase</fullName>
    </submittedName>
</protein>
<dbReference type="SMART" id="SM00419">
    <property type="entry name" value="HTH_CRP"/>
    <property type="match status" value="1"/>
</dbReference>
<dbReference type="Gene3D" id="3.30.420.40">
    <property type="match status" value="2"/>
</dbReference>
<comment type="similarity">
    <text evidence="2">Belongs to the ROK (NagC/XylR) family.</text>
</comment>
<dbReference type="InterPro" id="IPR043129">
    <property type="entry name" value="ATPase_NBD"/>
</dbReference>
<proteinExistence type="inferred from homology"/>
<dbReference type="PANTHER" id="PTHR18964:SF149">
    <property type="entry name" value="BIFUNCTIONAL UDP-N-ACETYLGLUCOSAMINE 2-EPIMERASE_N-ACETYLMANNOSAMINE KINASE"/>
    <property type="match status" value="1"/>
</dbReference>
<dbReference type="SUPFAM" id="SSF46785">
    <property type="entry name" value="Winged helix' DNA-binding domain"/>
    <property type="match status" value="1"/>
</dbReference>
<dbReference type="GO" id="GO:0004674">
    <property type="term" value="F:protein serine/threonine kinase activity"/>
    <property type="evidence" value="ECO:0007669"/>
    <property type="project" value="UniProtKB-KW"/>
</dbReference>
<keyword evidence="5" id="KW-0418">Kinase</keyword>
<keyword evidence="5" id="KW-0808">Transferase</keyword>
<dbReference type="Pfam" id="PF00480">
    <property type="entry name" value="ROK"/>
    <property type="match status" value="1"/>
</dbReference>
<dbReference type="Gene3D" id="1.10.10.10">
    <property type="entry name" value="Winged helix-like DNA-binding domain superfamily/Winged helix DNA-binding domain"/>
    <property type="match status" value="1"/>
</dbReference>
<dbReference type="Proteomes" id="UP001275436">
    <property type="component" value="Unassembled WGS sequence"/>
</dbReference>
<dbReference type="InterPro" id="IPR036390">
    <property type="entry name" value="WH_DNA-bd_sf"/>
</dbReference>
<dbReference type="SUPFAM" id="SSF53067">
    <property type="entry name" value="Actin-like ATPase domain"/>
    <property type="match status" value="1"/>
</dbReference>
<comment type="function">
    <text evidence="1">Transcriptional repressor of xylose-utilizing enzymes.</text>
</comment>
<dbReference type="InterPro" id="IPR036388">
    <property type="entry name" value="WH-like_DNA-bd_sf"/>
</dbReference>
<evidence type="ECO:0000259" key="4">
    <source>
        <dbReference type="SMART" id="SM00419"/>
    </source>
</evidence>
<feature type="domain" description="HTH crp-type" evidence="4">
    <location>
        <begin position="17"/>
        <end position="74"/>
    </location>
</feature>
<dbReference type="CDD" id="cd24076">
    <property type="entry name" value="ASKHA_ATPase_ROK_BsXylR-like"/>
    <property type="match status" value="1"/>
</dbReference>
<sequence>MQRGTFQLMKSVNKSIVLNTIRIKEQISRAQIAKDTSLTPPTVSSIVRELMEEGLVVESILGNSSGGRKPTLLHINRELYVIGVDAGPETIDCAVTDVTGKIITRISNVLSENISKEDFLALLVSSIQSVVNDKYINTSKIIGIGVAMHGVVDVDTGTSLIAPNLHLHDIPIKSRLEEVFPYMVKVENDARAMALGEAWFGEHSDTDSMLAINFGNGVGAGIVIKGELLHGAQDIAGEVGHMTIDLKGDICSCGNRGCFQSYASGPAIASRFSNKFHTKEALTAADIYEQAIDGEKQAMEHLENTGEIMGIAIVNVIHTLNPERIVLGGGVMKSKQFILPSLIQTVEKRVLTERAKNTQIVVSELGDDATMYGAASLVLVELFDQQA</sequence>
<organism evidence="5 6">
    <name type="scientific">Oceanobacillus kimchii</name>
    <dbReference type="NCBI Taxonomy" id="746691"/>
    <lineage>
        <taxon>Bacteria</taxon>
        <taxon>Bacillati</taxon>
        <taxon>Bacillota</taxon>
        <taxon>Bacilli</taxon>
        <taxon>Bacillales</taxon>
        <taxon>Bacillaceae</taxon>
        <taxon>Oceanobacillus</taxon>
    </lineage>
</organism>
<evidence type="ECO:0000256" key="1">
    <source>
        <dbReference type="ARBA" id="ARBA00002486"/>
    </source>
</evidence>
<comment type="caution">
    <text evidence="5">The sequence shown here is derived from an EMBL/GenBank/DDBJ whole genome shotgun (WGS) entry which is preliminary data.</text>
</comment>
<reference evidence="5 6" key="1">
    <citation type="submission" date="2023-02" db="EMBL/GenBank/DDBJ databases">
        <title>Oceanobacillus kimchii IFOP_LL358 isolated form Alexandrium catenella lab strain.</title>
        <authorList>
            <person name="Gajardo G."/>
            <person name="Ueki S."/>
            <person name="Maruyama F."/>
        </authorList>
    </citation>
    <scope>NUCLEOTIDE SEQUENCE [LARGE SCALE GENOMIC DNA]</scope>
    <source>
        <strain evidence="5 6">IFOP_LL358</strain>
    </source>
</reference>
<dbReference type="RefSeq" id="WP_017795534.1">
    <property type="nucleotide sequence ID" value="NZ_BSKO01000001.1"/>
</dbReference>
<evidence type="ECO:0000313" key="6">
    <source>
        <dbReference type="Proteomes" id="UP001275436"/>
    </source>
</evidence>
<name>A0ABQ5TDJ4_9BACI</name>
<keyword evidence="3" id="KW-0119">Carbohydrate metabolism</keyword>
<keyword evidence="3" id="KW-0859">Xylose metabolism</keyword>
<dbReference type="InterPro" id="IPR000600">
    <property type="entry name" value="ROK"/>
</dbReference>
<dbReference type="PANTHER" id="PTHR18964">
    <property type="entry name" value="ROK (REPRESSOR, ORF, KINASE) FAMILY"/>
    <property type="match status" value="1"/>
</dbReference>
<evidence type="ECO:0000313" key="5">
    <source>
        <dbReference type="EMBL" id="GLO64793.1"/>
    </source>
</evidence>
<gene>
    <name evidence="5" type="ORF">MACH08_05770</name>
</gene>
<accession>A0ABQ5TDJ4</accession>
<evidence type="ECO:0000256" key="3">
    <source>
        <dbReference type="ARBA" id="ARBA00022629"/>
    </source>
</evidence>
<keyword evidence="6" id="KW-1185">Reference proteome</keyword>
<dbReference type="Pfam" id="PF13412">
    <property type="entry name" value="HTH_24"/>
    <property type="match status" value="1"/>
</dbReference>
<keyword evidence="5" id="KW-0723">Serine/threonine-protein kinase</keyword>
<evidence type="ECO:0000256" key="2">
    <source>
        <dbReference type="ARBA" id="ARBA00006479"/>
    </source>
</evidence>